<dbReference type="GeneID" id="111113432"/>
<dbReference type="Gene3D" id="2.60.120.260">
    <property type="entry name" value="Galactose-binding domain-like"/>
    <property type="match status" value="1"/>
</dbReference>
<reference evidence="6" key="1">
    <citation type="submission" date="2025-08" db="UniProtKB">
        <authorList>
            <consortium name="RefSeq"/>
        </authorList>
    </citation>
    <scope>IDENTIFICATION</scope>
    <source>
        <tissue evidence="6">Whole sample</tissue>
    </source>
</reference>
<dbReference type="KEGG" id="cvn:111113432"/>
<feature type="domain" description="EGF-like" evidence="4">
    <location>
        <begin position="196"/>
        <end position="229"/>
    </location>
</feature>
<evidence type="ECO:0000259" key="4">
    <source>
        <dbReference type="SMART" id="SM00181"/>
    </source>
</evidence>
<keyword evidence="2" id="KW-1133">Transmembrane helix</keyword>
<evidence type="ECO:0000313" key="6">
    <source>
        <dbReference type="RefSeq" id="XP_022307425.1"/>
    </source>
</evidence>
<dbReference type="SUPFAM" id="SSF49785">
    <property type="entry name" value="Galactose-binding domain-like"/>
    <property type="match status" value="1"/>
</dbReference>
<keyword evidence="1" id="KW-0245">EGF-like domain</keyword>
<dbReference type="AlphaFoldDB" id="A0A8B8BVW6"/>
<protein>
    <submittedName>
        <fullName evidence="6">Delta and Notch-like epidermal growth factor-related receptor</fullName>
    </submittedName>
</protein>
<organism evidence="5 6">
    <name type="scientific">Crassostrea virginica</name>
    <name type="common">Eastern oyster</name>
    <dbReference type="NCBI Taxonomy" id="6565"/>
    <lineage>
        <taxon>Eukaryota</taxon>
        <taxon>Metazoa</taxon>
        <taxon>Spiralia</taxon>
        <taxon>Lophotrochozoa</taxon>
        <taxon>Mollusca</taxon>
        <taxon>Bivalvia</taxon>
        <taxon>Autobranchia</taxon>
        <taxon>Pteriomorphia</taxon>
        <taxon>Ostreida</taxon>
        <taxon>Ostreoidea</taxon>
        <taxon>Ostreidae</taxon>
        <taxon>Crassostrea</taxon>
    </lineage>
</organism>
<dbReference type="SMART" id="SM00181">
    <property type="entry name" value="EGF"/>
    <property type="match status" value="5"/>
</dbReference>
<keyword evidence="2" id="KW-0472">Membrane</keyword>
<feature type="transmembrane region" description="Helical" evidence="2">
    <location>
        <begin position="428"/>
        <end position="448"/>
    </location>
</feature>
<proteinExistence type="predicted"/>
<gene>
    <name evidence="6" type="primary">LOC111113432</name>
</gene>
<feature type="signal peptide" evidence="3">
    <location>
        <begin position="1"/>
        <end position="17"/>
    </location>
</feature>
<dbReference type="RefSeq" id="XP_022307425.1">
    <property type="nucleotide sequence ID" value="XM_022451717.1"/>
</dbReference>
<sequence>MLFTLCLCFGFVELSSEYDNIALHKPTYQEFPYQYSSSIGRELIQAGNAVDGLKSNRSIWGGQCTQSANFQQTATWWVNLTSILSIHHITIYYRTENSPWDSTSDYPWRFLGFSIYVSNTTDRFQGTLCYKDSEFNISTIPAVFNTTCLVHGQYVIYYNERLQGATYPNGYSQYAFNEICELEVFGCSIPGYYGYNCSIPCPEHCLSSCHIETGACLGCALGYLGHRCESDCPYGYFGQNCAMVCNSTCTGCDNVNGVCDTGCHPGWKGDFCQEKCLSGTYGYNCSGMCGHCFDLSYCSHVDGTCQTGCSPGYHGRQCKEECEQNTYGTNCSKLCGNCLNKDQCHHANGSCLNGCNPGFQGDKCLEACDSGYYGLRCKQECSSFCKQSRDCHHVTGFCKDGCKSGWQGNDCFEVLKNTECDTDWQSRFYGMTGAFCVTFIILITHVIITRNEKKCCTRKHLQDHTAKQKESHYMKTYENEAVDPGYQELGEFNTSSTIYYNK</sequence>
<dbReference type="Proteomes" id="UP000694844">
    <property type="component" value="Chromosome 9"/>
</dbReference>
<dbReference type="PANTHER" id="PTHR24043">
    <property type="entry name" value="SCAVENGER RECEPTOR CLASS F"/>
    <property type="match status" value="1"/>
</dbReference>
<dbReference type="OrthoDB" id="10252017at2759"/>
<dbReference type="InterPro" id="IPR042635">
    <property type="entry name" value="MEGF10/SREC1/2-like"/>
</dbReference>
<dbReference type="GO" id="GO:0005044">
    <property type="term" value="F:scavenger receptor activity"/>
    <property type="evidence" value="ECO:0007669"/>
    <property type="project" value="InterPro"/>
</dbReference>
<feature type="domain" description="EGF-like" evidence="4">
    <location>
        <begin position="380"/>
        <end position="412"/>
    </location>
</feature>
<dbReference type="PANTHER" id="PTHR24043:SF8">
    <property type="entry name" value="EGF-LIKE DOMAIN-CONTAINING PROTEIN"/>
    <property type="match status" value="1"/>
</dbReference>
<keyword evidence="2" id="KW-0812">Transmembrane</keyword>
<dbReference type="Gene3D" id="2.170.300.10">
    <property type="entry name" value="Tie2 ligand-binding domain superfamily"/>
    <property type="match status" value="1"/>
</dbReference>
<dbReference type="InterPro" id="IPR008979">
    <property type="entry name" value="Galactose-bd-like_sf"/>
</dbReference>
<feature type="domain" description="EGF-like" evidence="4">
    <location>
        <begin position="337"/>
        <end position="378"/>
    </location>
</feature>
<evidence type="ECO:0000313" key="5">
    <source>
        <dbReference type="Proteomes" id="UP000694844"/>
    </source>
</evidence>
<keyword evidence="3" id="KW-0732">Signal</keyword>
<feature type="chain" id="PRO_5033980449" evidence="3">
    <location>
        <begin position="18"/>
        <end position="502"/>
    </location>
</feature>
<dbReference type="InterPro" id="IPR000742">
    <property type="entry name" value="EGF"/>
</dbReference>
<name>A0A8B8BVW6_CRAVI</name>
<keyword evidence="5" id="KW-1185">Reference proteome</keyword>
<feature type="domain" description="EGF-like" evidence="4">
    <location>
        <begin position="284"/>
        <end position="319"/>
    </location>
</feature>
<evidence type="ECO:0000256" key="3">
    <source>
        <dbReference type="SAM" id="SignalP"/>
    </source>
</evidence>
<accession>A0A8B8BVW6</accession>
<evidence type="ECO:0000256" key="1">
    <source>
        <dbReference type="ARBA" id="ARBA00022536"/>
    </source>
</evidence>
<evidence type="ECO:0000256" key="2">
    <source>
        <dbReference type="SAM" id="Phobius"/>
    </source>
</evidence>
<feature type="domain" description="EGF-like" evidence="4">
    <location>
        <begin position="240"/>
        <end position="273"/>
    </location>
</feature>